<keyword evidence="1" id="KW-0328">Glycosyltransferase</keyword>
<dbReference type="SUPFAM" id="SSF53756">
    <property type="entry name" value="UDP-Glycosyltransferase/glycogen phosphorylase"/>
    <property type="match status" value="1"/>
</dbReference>
<dbReference type="InterPro" id="IPR051199">
    <property type="entry name" value="LPS_LOS_Heptosyltrfase"/>
</dbReference>
<organism evidence="4">
    <name type="scientific">Eiseniibacteriota bacterium</name>
    <dbReference type="NCBI Taxonomy" id="2212470"/>
    <lineage>
        <taxon>Bacteria</taxon>
        <taxon>Candidatus Eiseniibacteriota</taxon>
    </lineage>
</organism>
<keyword evidence="2 4" id="KW-0808">Transferase</keyword>
<dbReference type="Pfam" id="PF01075">
    <property type="entry name" value="Glyco_transf_9"/>
    <property type="match status" value="1"/>
</dbReference>
<reference evidence="4" key="1">
    <citation type="journal article" date="2020" name="mSystems">
        <title>Genome- and Community-Level Interaction Insights into Carbon Utilization and Element Cycling Functions of Hydrothermarchaeota in Hydrothermal Sediment.</title>
        <authorList>
            <person name="Zhou Z."/>
            <person name="Liu Y."/>
            <person name="Xu W."/>
            <person name="Pan J."/>
            <person name="Luo Z.H."/>
            <person name="Li M."/>
        </authorList>
    </citation>
    <scope>NUCLEOTIDE SEQUENCE [LARGE SCALE GENOMIC DNA]</scope>
    <source>
        <strain evidence="4">SpSt-381</strain>
    </source>
</reference>
<evidence type="ECO:0000256" key="3">
    <source>
        <dbReference type="SAM" id="MobiDB-lite"/>
    </source>
</evidence>
<gene>
    <name evidence="4" type="ORF">ENR23_10505</name>
</gene>
<feature type="compositionally biased region" description="Pro residues" evidence="3">
    <location>
        <begin position="370"/>
        <end position="379"/>
    </location>
</feature>
<dbReference type="EMBL" id="DSQF01000022">
    <property type="protein sequence ID" value="HGZ43834.1"/>
    <property type="molecule type" value="Genomic_DNA"/>
</dbReference>
<name>A0A832I592_UNCEI</name>
<evidence type="ECO:0000256" key="1">
    <source>
        <dbReference type="ARBA" id="ARBA00022676"/>
    </source>
</evidence>
<dbReference type="InterPro" id="IPR002201">
    <property type="entry name" value="Glyco_trans_9"/>
</dbReference>
<sequence length="411" mass="44444">MRRIIPSAMTPSAVDPRSVRRLLVVRPRFLGDLCLTLPVLDALRALCPQARIAYMAEEGPAALLEDDPRVDERIVVRRAPGPAGTAALAARLRRFRPDVALDLFCNPRTAVWCALSGARVRVGYPHKGWRSALYTHHARPRTLSAVGFHLASLEALGWEAPGGPWSGLGPARGPAPRPRLHLAPAAREEAARALESLGVPRDATLVGFHPGARWPTRRWAPERFTQLAQRFLESRRDGVALVTGGPGEEDLVHQVAAPLGGRAREIAGWPLRRFVALQSLCTAFVCGDTGPLHTAAAAGAPTLGLMTRNRPAMFFPYSEEDGHRAHTARVECSPCHRDTCDDLRCLARLTPGGAWLALEGMLARAGRPAETPPAPPPAGGPFRGVLPRGFPRPEARAARPQPGGEPWRRSS</sequence>
<dbReference type="CDD" id="cd03789">
    <property type="entry name" value="GT9_LPS_heptosyltransferase"/>
    <property type="match status" value="1"/>
</dbReference>
<dbReference type="GO" id="GO:0008713">
    <property type="term" value="F:ADP-heptose-lipopolysaccharide heptosyltransferase activity"/>
    <property type="evidence" value="ECO:0007669"/>
    <property type="project" value="TreeGrafter"/>
</dbReference>
<dbReference type="GO" id="GO:0009244">
    <property type="term" value="P:lipopolysaccharide core region biosynthetic process"/>
    <property type="evidence" value="ECO:0007669"/>
    <property type="project" value="TreeGrafter"/>
</dbReference>
<proteinExistence type="predicted"/>
<dbReference type="Gene3D" id="3.40.50.2000">
    <property type="entry name" value="Glycogen Phosphorylase B"/>
    <property type="match status" value="2"/>
</dbReference>
<feature type="region of interest" description="Disordered" evidence="3">
    <location>
        <begin position="366"/>
        <end position="411"/>
    </location>
</feature>
<dbReference type="PANTHER" id="PTHR30160:SF1">
    <property type="entry name" value="LIPOPOLYSACCHARIDE 1,2-N-ACETYLGLUCOSAMINETRANSFERASE-RELATED"/>
    <property type="match status" value="1"/>
</dbReference>
<evidence type="ECO:0000313" key="4">
    <source>
        <dbReference type="EMBL" id="HGZ43834.1"/>
    </source>
</evidence>
<protein>
    <submittedName>
        <fullName evidence="4">Glycosyltransferase family 9 protein</fullName>
    </submittedName>
</protein>
<dbReference type="GO" id="GO:0005829">
    <property type="term" value="C:cytosol"/>
    <property type="evidence" value="ECO:0007669"/>
    <property type="project" value="TreeGrafter"/>
</dbReference>
<dbReference type="PANTHER" id="PTHR30160">
    <property type="entry name" value="TETRAACYLDISACCHARIDE 4'-KINASE-RELATED"/>
    <property type="match status" value="1"/>
</dbReference>
<evidence type="ECO:0000256" key="2">
    <source>
        <dbReference type="ARBA" id="ARBA00022679"/>
    </source>
</evidence>
<comment type="caution">
    <text evidence="4">The sequence shown here is derived from an EMBL/GenBank/DDBJ whole genome shotgun (WGS) entry which is preliminary data.</text>
</comment>
<accession>A0A832I592</accession>
<dbReference type="AlphaFoldDB" id="A0A832I592"/>